<reference evidence="2" key="1">
    <citation type="submission" date="2021-01" db="EMBL/GenBank/DDBJ databases">
        <authorList>
            <person name="Corre E."/>
            <person name="Pelletier E."/>
            <person name="Niang G."/>
            <person name="Scheremetjew M."/>
            <person name="Finn R."/>
            <person name="Kale V."/>
            <person name="Holt S."/>
            <person name="Cochrane G."/>
            <person name="Meng A."/>
            <person name="Brown T."/>
            <person name="Cohen L."/>
        </authorList>
    </citation>
    <scope>NUCLEOTIDE SEQUENCE</scope>
    <source>
        <strain evidence="2">NIES-2562</strain>
    </source>
</reference>
<protein>
    <submittedName>
        <fullName evidence="2">Uncharacterized protein</fullName>
    </submittedName>
</protein>
<dbReference type="AlphaFoldDB" id="A0A7S3G1S6"/>
<dbReference type="EMBL" id="HBIB01009796">
    <property type="protein sequence ID" value="CAE0244032.1"/>
    <property type="molecule type" value="Transcribed_RNA"/>
</dbReference>
<proteinExistence type="predicted"/>
<accession>A0A7S3G1S6</accession>
<name>A0A7S3G1S6_9EUKA</name>
<gene>
    <name evidence="2" type="ORF">PBIL07802_LOCUS6207</name>
</gene>
<evidence type="ECO:0000256" key="1">
    <source>
        <dbReference type="SAM" id="MobiDB-lite"/>
    </source>
</evidence>
<organism evidence="2">
    <name type="scientific">Palpitomonas bilix</name>
    <dbReference type="NCBI Taxonomy" id="652834"/>
    <lineage>
        <taxon>Eukaryota</taxon>
        <taxon>Eukaryota incertae sedis</taxon>
    </lineage>
</organism>
<sequence length="317" mass="34506">MIATLSELSSAEEGRDQVRSLVSEVKDVLREAVAEGEEGDVGEAAALAAAFGKAVDGEERIMSQKIVLSFCDVDGVEDGMEEDEEDIALRTLCPSLYECSVPFERSASDSGGKNAIFIRVFAQCATSVYGGVLWSSFQELHEDEGESEQIKILYAIGIAVKNGWLKKELLFDILQLLLPLSVSLNEEEKWEEDIGVQYLRSIVELSLAVTEARDLDIAAAVETMLSAYNECNDALVQLRLLAAALGLSSIIADPPSALGQIVADALSNEEGGVARRLLLRPLLKYMMSLKPHQRFLPKPTPTSSAYNEGFATKNWQG</sequence>
<feature type="region of interest" description="Disordered" evidence="1">
    <location>
        <begin position="298"/>
        <end position="317"/>
    </location>
</feature>
<evidence type="ECO:0000313" key="2">
    <source>
        <dbReference type="EMBL" id="CAE0244032.1"/>
    </source>
</evidence>